<dbReference type="InterPro" id="IPR000100">
    <property type="entry name" value="RNase_P"/>
</dbReference>
<name>L0EWH3_LIBCB</name>
<dbReference type="KEGG" id="lcc:B488_13200"/>
<dbReference type="InterPro" id="IPR014721">
    <property type="entry name" value="Ribsml_uS5_D2-typ_fold_subgr"/>
</dbReference>
<dbReference type="PATRIC" id="fig|1215343.11.peg.1363"/>
<dbReference type="GO" id="GO:0001682">
    <property type="term" value="P:tRNA 5'-leader removal"/>
    <property type="evidence" value="ECO:0007669"/>
    <property type="project" value="UniProtKB-UniRule"/>
</dbReference>
<dbReference type="NCBIfam" id="TIGR00188">
    <property type="entry name" value="rnpA"/>
    <property type="match status" value="1"/>
</dbReference>
<comment type="function">
    <text evidence="6">RNaseP catalyzes the removal of the 5'-leader sequence from pre-tRNA to produce the mature 5'-terminus. It can also cleave other RNA substrates such as 4.5S RNA. The protein component plays an auxiliary but essential role in vivo by binding to the 5'-leader sequence and broadening the substrate specificity of the ribozyme.</text>
</comment>
<dbReference type="GO" id="GO:0042781">
    <property type="term" value="F:3'-tRNA processing endoribonuclease activity"/>
    <property type="evidence" value="ECO:0007669"/>
    <property type="project" value="TreeGrafter"/>
</dbReference>
<evidence type="ECO:0000256" key="7">
    <source>
        <dbReference type="NCBIfam" id="TIGR00188"/>
    </source>
</evidence>
<reference evidence="8 9" key="1">
    <citation type="journal article" date="2012" name="Stand. Genomic Sci.">
        <title>Complete genome sequence of Liberibacter crescens BT-1.</title>
        <authorList>
            <person name="Leonard M.T."/>
            <person name="Fagen J.R."/>
            <person name="Davis-Richardson A.G."/>
            <person name="Davis M.J."/>
            <person name="Triplett E.W."/>
        </authorList>
    </citation>
    <scope>NUCLEOTIDE SEQUENCE [LARGE SCALE GENOMIC DNA]</scope>
    <source>
        <strain evidence="8 9">BT-1</strain>
    </source>
</reference>
<dbReference type="GO" id="GO:0004526">
    <property type="term" value="F:ribonuclease P activity"/>
    <property type="evidence" value="ECO:0007669"/>
    <property type="project" value="UniProtKB-UniRule"/>
</dbReference>
<dbReference type="InterPro" id="IPR020568">
    <property type="entry name" value="Ribosomal_Su5_D2-typ_SF"/>
</dbReference>
<evidence type="ECO:0000256" key="5">
    <source>
        <dbReference type="ARBA" id="ARBA00022884"/>
    </source>
</evidence>
<evidence type="ECO:0000256" key="6">
    <source>
        <dbReference type="HAMAP-Rule" id="MF_00227"/>
    </source>
</evidence>
<dbReference type="EMBL" id="CP003789">
    <property type="protein sequence ID" value="AGA65312.1"/>
    <property type="molecule type" value="Genomic_DNA"/>
</dbReference>
<dbReference type="AlphaFoldDB" id="L0EWH3"/>
<evidence type="ECO:0000256" key="3">
    <source>
        <dbReference type="ARBA" id="ARBA00022759"/>
    </source>
</evidence>
<dbReference type="Pfam" id="PF00825">
    <property type="entry name" value="Ribonuclease_P"/>
    <property type="match status" value="1"/>
</dbReference>
<evidence type="ECO:0000313" key="9">
    <source>
        <dbReference type="Proteomes" id="UP000010799"/>
    </source>
</evidence>
<comment type="subunit">
    <text evidence="6">Consists of a catalytic RNA component (M1 or rnpB) and a protein subunit.</text>
</comment>
<dbReference type="GO" id="GO:0000049">
    <property type="term" value="F:tRNA binding"/>
    <property type="evidence" value="ECO:0007669"/>
    <property type="project" value="UniProtKB-UniRule"/>
</dbReference>
<gene>
    <name evidence="6" type="primary">rnpA</name>
    <name evidence="8" type="ordered locus">B488_13200</name>
</gene>
<dbReference type="SUPFAM" id="SSF54211">
    <property type="entry name" value="Ribosomal protein S5 domain 2-like"/>
    <property type="match status" value="1"/>
</dbReference>
<accession>L0EWH3</accession>
<keyword evidence="1 6" id="KW-0819">tRNA processing</keyword>
<organism evidence="8 9">
    <name type="scientific">Liberibacter crescens (strain BT-1)</name>
    <dbReference type="NCBI Taxonomy" id="1215343"/>
    <lineage>
        <taxon>Bacteria</taxon>
        <taxon>Pseudomonadati</taxon>
        <taxon>Pseudomonadota</taxon>
        <taxon>Alphaproteobacteria</taxon>
        <taxon>Hyphomicrobiales</taxon>
        <taxon>Rhizobiaceae</taxon>
        <taxon>Liberibacter</taxon>
    </lineage>
</organism>
<keyword evidence="3 6" id="KW-0255">Endonuclease</keyword>
<keyword evidence="9" id="KW-1185">Reference proteome</keyword>
<evidence type="ECO:0000313" key="8">
    <source>
        <dbReference type="EMBL" id="AGA65312.1"/>
    </source>
</evidence>
<keyword evidence="2 6" id="KW-0540">Nuclease</keyword>
<keyword evidence="4 6" id="KW-0378">Hydrolase</keyword>
<evidence type="ECO:0000256" key="4">
    <source>
        <dbReference type="ARBA" id="ARBA00022801"/>
    </source>
</evidence>
<keyword evidence="5 6" id="KW-0694">RNA-binding</keyword>
<dbReference type="STRING" id="1215343.B488_13200"/>
<comment type="similarity">
    <text evidence="6">Belongs to the RnpA family.</text>
</comment>
<dbReference type="HAMAP" id="MF_00227">
    <property type="entry name" value="RNase_P"/>
    <property type="match status" value="1"/>
</dbReference>
<dbReference type="PANTHER" id="PTHR33992">
    <property type="entry name" value="RIBONUCLEASE P PROTEIN COMPONENT"/>
    <property type="match status" value="1"/>
</dbReference>
<dbReference type="RefSeq" id="WP_015273737.1">
    <property type="nucleotide sequence ID" value="NC_019907.1"/>
</dbReference>
<sequence length="113" mass="13183">MSEEDNKKPVGRLKSRSQFLVVRNGERRKGPLFLLEVLNRNDVTLIPRIGFTVTKKQGDAVRRNRIRRRLKEAVRLSAKKILKPGHDYVIIAKRDVLFASFEDLCTHFIERVN</sequence>
<dbReference type="Proteomes" id="UP000010799">
    <property type="component" value="Chromosome"/>
</dbReference>
<protein>
    <recommendedName>
        <fullName evidence="6 7">Ribonuclease P protein component</fullName>
        <shortName evidence="6">RNase P protein</shortName>
        <shortName evidence="6">RNaseP protein</shortName>
        <ecNumber evidence="6 7">3.1.26.5</ecNumber>
    </recommendedName>
    <alternativeName>
        <fullName evidence="6">Protein C5</fullName>
    </alternativeName>
</protein>
<dbReference type="HOGENOM" id="CLU_117179_6_1_5"/>
<dbReference type="GO" id="GO:0030677">
    <property type="term" value="C:ribonuclease P complex"/>
    <property type="evidence" value="ECO:0007669"/>
    <property type="project" value="TreeGrafter"/>
</dbReference>
<evidence type="ECO:0000256" key="1">
    <source>
        <dbReference type="ARBA" id="ARBA00022694"/>
    </source>
</evidence>
<comment type="catalytic activity">
    <reaction evidence="6">
        <text>Endonucleolytic cleavage of RNA, removing 5'-extranucleotides from tRNA precursor.</text>
        <dbReference type="EC" id="3.1.26.5"/>
    </reaction>
</comment>
<evidence type="ECO:0000256" key="2">
    <source>
        <dbReference type="ARBA" id="ARBA00022722"/>
    </source>
</evidence>
<proteinExistence type="inferred from homology"/>
<dbReference type="EC" id="3.1.26.5" evidence="6 7"/>
<dbReference type="eggNOG" id="COG0594">
    <property type="taxonomic scope" value="Bacteria"/>
</dbReference>
<dbReference type="PANTHER" id="PTHR33992:SF1">
    <property type="entry name" value="RIBONUCLEASE P PROTEIN COMPONENT"/>
    <property type="match status" value="1"/>
</dbReference>
<dbReference type="Gene3D" id="3.30.230.10">
    <property type="match status" value="1"/>
</dbReference>